<dbReference type="InParanoid" id="A0A3Q7EWV6"/>
<dbReference type="PANTHER" id="PTHR33078:SF111">
    <property type="match status" value="1"/>
</dbReference>
<sequence length="98" mass="11413">MIPSSKIDLLKLFDRYHPSEPNSFWLKNTCLVVLEQFGDSTRCFASGDNILGPAYGVKSIRSKKKDWNINLIKIIDLIPNLINRITFSRKYEIFKSYK</sequence>
<feature type="domain" description="Ycf2 N-terminal" evidence="7">
    <location>
        <begin position="1"/>
        <end position="90"/>
    </location>
</feature>
<comment type="function">
    <text evidence="1">Probable ATPase of unknown function. Its presence in a non-photosynthetic plant (Epifagus virginiana) and experiments in tobacco indicate that it has an essential function which is probably not related to photosynthesis.</text>
</comment>
<reference evidence="8" key="1">
    <citation type="journal article" date="2012" name="Nature">
        <title>The tomato genome sequence provides insights into fleshy fruit evolution.</title>
        <authorList>
            <consortium name="Tomato Genome Consortium"/>
        </authorList>
    </citation>
    <scope>NUCLEOTIDE SEQUENCE [LARGE SCALE GENOMIC DNA]</scope>
    <source>
        <strain evidence="8">cv. Heinz 1706</strain>
    </source>
</reference>
<comment type="subcellular location">
    <subcellularLocation>
        <location evidence="2">Plastid</location>
    </subcellularLocation>
</comment>
<organism evidence="8">
    <name type="scientific">Solanum lycopersicum</name>
    <name type="common">Tomato</name>
    <name type="synonym">Lycopersicon esculentum</name>
    <dbReference type="NCBI Taxonomy" id="4081"/>
    <lineage>
        <taxon>Eukaryota</taxon>
        <taxon>Viridiplantae</taxon>
        <taxon>Streptophyta</taxon>
        <taxon>Embryophyta</taxon>
        <taxon>Tracheophyta</taxon>
        <taxon>Spermatophyta</taxon>
        <taxon>Magnoliopsida</taxon>
        <taxon>eudicotyledons</taxon>
        <taxon>Gunneridae</taxon>
        <taxon>Pentapetalae</taxon>
        <taxon>asterids</taxon>
        <taxon>lamiids</taxon>
        <taxon>Solanales</taxon>
        <taxon>Solanaceae</taxon>
        <taxon>Solanoideae</taxon>
        <taxon>Solaneae</taxon>
        <taxon>Solanum</taxon>
        <taxon>Solanum subgen. Lycopersicon</taxon>
    </lineage>
</organism>
<accession>A0A3Q7EWV6</accession>
<dbReference type="InterPro" id="IPR056777">
    <property type="entry name" value="Ycf2_N"/>
</dbReference>
<dbReference type="GO" id="GO:0009536">
    <property type="term" value="C:plastid"/>
    <property type="evidence" value="ECO:0007669"/>
    <property type="project" value="UniProtKB-SubCell"/>
</dbReference>
<keyword evidence="4" id="KW-0934">Plastid</keyword>
<evidence type="ECO:0000256" key="2">
    <source>
        <dbReference type="ARBA" id="ARBA00004474"/>
    </source>
</evidence>
<dbReference type="EnsemblPlants" id="Solyc02g010620.1.1">
    <property type="protein sequence ID" value="Solyc02g010620.1.1.1"/>
    <property type="gene ID" value="Solyc02g010620.1"/>
</dbReference>
<dbReference type="GO" id="GO:0005524">
    <property type="term" value="F:ATP binding"/>
    <property type="evidence" value="ECO:0007669"/>
    <property type="project" value="UniProtKB-KW"/>
</dbReference>
<keyword evidence="5" id="KW-0547">Nucleotide-binding</keyword>
<evidence type="ECO:0000256" key="1">
    <source>
        <dbReference type="ARBA" id="ARBA00002329"/>
    </source>
</evidence>
<dbReference type="Pfam" id="PF05695">
    <property type="entry name" value="Ycf2"/>
    <property type="match status" value="1"/>
</dbReference>
<name>A0A3Q7EWV6_SOLLC</name>
<dbReference type="PANTHER" id="PTHR33078">
    <property type="entry name" value="PROTEIN YCF2-RELATED"/>
    <property type="match status" value="1"/>
</dbReference>
<keyword evidence="6" id="KW-0067">ATP-binding</keyword>
<dbReference type="Gramene" id="Solyc02g010620.1.1">
    <property type="protein sequence ID" value="Solyc02g010620.1.1.1"/>
    <property type="gene ID" value="Solyc02g010620.1"/>
</dbReference>
<dbReference type="AlphaFoldDB" id="A0A3Q7EWV6"/>
<evidence type="ECO:0000256" key="5">
    <source>
        <dbReference type="ARBA" id="ARBA00022741"/>
    </source>
</evidence>
<evidence type="ECO:0000259" key="7">
    <source>
        <dbReference type="Pfam" id="PF05695"/>
    </source>
</evidence>
<proteinExistence type="inferred from homology"/>
<evidence type="ECO:0000256" key="3">
    <source>
        <dbReference type="ARBA" id="ARBA00009361"/>
    </source>
</evidence>
<reference evidence="8" key="2">
    <citation type="submission" date="2019-01" db="UniProtKB">
        <authorList>
            <consortium name="EnsemblPlants"/>
        </authorList>
    </citation>
    <scope>IDENTIFICATION</scope>
    <source>
        <strain evidence="8">cv. Heinz 1706</strain>
    </source>
</reference>
<dbReference type="Proteomes" id="UP000004994">
    <property type="component" value="Chromosome 2"/>
</dbReference>
<protein>
    <recommendedName>
        <fullName evidence="7">Ycf2 N-terminal domain-containing protein</fullName>
    </recommendedName>
</protein>
<evidence type="ECO:0000256" key="4">
    <source>
        <dbReference type="ARBA" id="ARBA00022640"/>
    </source>
</evidence>
<dbReference type="PaxDb" id="4081-Solyc02g010620.1.1"/>
<keyword evidence="9" id="KW-1185">Reference proteome</keyword>
<evidence type="ECO:0000313" key="8">
    <source>
        <dbReference type="EnsemblPlants" id="Solyc02g010620.1.1.1"/>
    </source>
</evidence>
<evidence type="ECO:0000256" key="6">
    <source>
        <dbReference type="ARBA" id="ARBA00022840"/>
    </source>
</evidence>
<evidence type="ECO:0000313" key="9">
    <source>
        <dbReference type="Proteomes" id="UP000004994"/>
    </source>
</evidence>
<comment type="similarity">
    <text evidence="3">Belongs to the Ycf2 family.</text>
</comment>